<sequence>MEHPGRLIISGLLGGAVVLSTATAVQAAPNEEGIDWRACADEPAADCAELEVPLDWDDPEGPTTTIALARMSAGDPDARLGSVVINPGGPGGSGVNAVKNESMGSEALRENYDIVGFDPRGVGGSDPIMCSTDLTAEWTASLNPEGPREYAQNRRLGREVQRDCDLRSSGVTRYADTYQTAHDIEAIRIALGEVDLNYLGASYGTLMGQQYAELFGDNVGSMVLDGNMDHALPSAREFMFSEVAPVEENFLQFAEWCTGSEACDLSGQDVSAVYDEVKKKARAGELEYAGAPLDFYGLSSSMVAITGYTQYWQYGGTFLKQLNETGSADPLEPAIAETVAAQEETNQVMQAVWCNDFDFQTRNYREYDAIRADLAESYPNVEWSHYASYALTCNGYRGEPSNPRRPFVIDDDVPLVMVGTVNDFATVYEWNVAAAEQADAPLVTYEGFGHTIYGLGSDCVDAALDGYFMDGVEPADGLSCPPADPNPGAPRVKSLDAPVSPGSVLPRY</sequence>
<dbReference type="InterPro" id="IPR013595">
    <property type="entry name" value="Pept_S33_TAP-like_C"/>
</dbReference>
<feature type="domain" description="Peptidase S33 tripeptidyl aminopeptidase-like C-terminal" evidence="7">
    <location>
        <begin position="383"/>
        <end position="480"/>
    </location>
</feature>
<dbReference type="Proteomes" id="UP001595823">
    <property type="component" value="Unassembled WGS sequence"/>
</dbReference>
<feature type="chain" id="PRO_5045731101" evidence="5">
    <location>
        <begin position="28"/>
        <end position="508"/>
    </location>
</feature>
<evidence type="ECO:0000256" key="5">
    <source>
        <dbReference type="SAM" id="SignalP"/>
    </source>
</evidence>
<comment type="caution">
    <text evidence="8">The sequence shown here is derived from an EMBL/GenBank/DDBJ whole genome shotgun (WGS) entry which is preliminary data.</text>
</comment>
<evidence type="ECO:0000256" key="1">
    <source>
        <dbReference type="ARBA" id="ARBA00010088"/>
    </source>
</evidence>
<evidence type="ECO:0000256" key="3">
    <source>
        <dbReference type="ARBA" id="ARBA00022801"/>
    </source>
</evidence>
<keyword evidence="9" id="KW-1185">Reference proteome</keyword>
<evidence type="ECO:0000259" key="7">
    <source>
        <dbReference type="Pfam" id="PF08386"/>
    </source>
</evidence>
<evidence type="ECO:0000259" key="6">
    <source>
        <dbReference type="Pfam" id="PF00561"/>
    </source>
</evidence>
<dbReference type="Pfam" id="PF00561">
    <property type="entry name" value="Abhydrolase_1"/>
    <property type="match status" value="1"/>
</dbReference>
<keyword evidence="2 5" id="KW-0732">Signal</keyword>
<dbReference type="EMBL" id="JBHSDK010000058">
    <property type="protein sequence ID" value="MFC4337731.1"/>
    <property type="molecule type" value="Genomic_DNA"/>
</dbReference>
<dbReference type="PANTHER" id="PTHR43248">
    <property type="entry name" value="2-SUCCINYL-6-HYDROXY-2,4-CYCLOHEXADIENE-1-CARBOXYLATE SYNTHASE"/>
    <property type="match status" value="1"/>
</dbReference>
<evidence type="ECO:0000313" key="8">
    <source>
        <dbReference type="EMBL" id="MFC4337731.1"/>
    </source>
</evidence>
<dbReference type="SUPFAM" id="SSF53474">
    <property type="entry name" value="alpha/beta-Hydrolases"/>
    <property type="match status" value="1"/>
</dbReference>
<gene>
    <name evidence="8" type="ORF">ACFPET_21280</name>
</gene>
<name>A0ABV8U4Q7_9ACTN</name>
<organism evidence="8 9">
    <name type="scientific">Salininema proteolyticum</name>
    <dbReference type="NCBI Taxonomy" id="1607685"/>
    <lineage>
        <taxon>Bacteria</taxon>
        <taxon>Bacillati</taxon>
        <taxon>Actinomycetota</taxon>
        <taxon>Actinomycetes</taxon>
        <taxon>Glycomycetales</taxon>
        <taxon>Glycomycetaceae</taxon>
        <taxon>Salininema</taxon>
    </lineage>
</organism>
<reference evidence="9" key="1">
    <citation type="journal article" date="2019" name="Int. J. Syst. Evol. Microbiol.">
        <title>The Global Catalogue of Microorganisms (GCM) 10K type strain sequencing project: providing services to taxonomists for standard genome sequencing and annotation.</title>
        <authorList>
            <consortium name="The Broad Institute Genomics Platform"/>
            <consortium name="The Broad Institute Genome Sequencing Center for Infectious Disease"/>
            <person name="Wu L."/>
            <person name="Ma J."/>
        </authorList>
    </citation>
    <scope>NUCLEOTIDE SEQUENCE [LARGE SCALE GENOMIC DNA]</scope>
    <source>
        <strain evidence="9">IBRC-M 10908</strain>
    </source>
</reference>
<dbReference type="GO" id="GO:0016787">
    <property type="term" value="F:hydrolase activity"/>
    <property type="evidence" value="ECO:0007669"/>
    <property type="project" value="UniProtKB-KW"/>
</dbReference>
<dbReference type="InterPro" id="IPR051601">
    <property type="entry name" value="Serine_prot/Carboxylest_S33"/>
</dbReference>
<evidence type="ECO:0000256" key="4">
    <source>
        <dbReference type="SAM" id="MobiDB-lite"/>
    </source>
</evidence>
<feature type="region of interest" description="Disordered" evidence="4">
    <location>
        <begin position="478"/>
        <end position="508"/>
    </location>
</feature>
<dbReference type="RefSeq" id="WP_380625008.1">
    <property type="nucleotide sequence ID" value="NZ_JBHSDK010000058.1"/>
</dbReference>
<dbReference type="Pfam" id="PF08386">
    <property type="entry name" value="Abhydrolase_4"/>
    <property type="match status" value="1"/>
</dbReference>
<accession>A0ABV8U4Q7</accession>
<dbReference type="InterPro" id="IPR029058">
    <property type="entry name" value="AB_hydrolase_fold"/>
</dbReference>
<feature type="domain" description="AB hydrolase-1" evidence="6">
    <location>
        <begin position="82"/>
        <end position="265"/>
    </location>
</feature>
<keyword evidence="3 8" id="KW-0378">Hydrolase</keyword>
<protein>
    <submittedName>
        <fullName evidence="8">Alpha/beta hydrolase</fullName>
    </submittedName>
</protein>
<feature type="signal peptide" evidence="5">
    <location>
        <begin position="1"/>
        <end position="27"/>
    </location>
</feature>
<proteinExistence type="inferred from homology"/>
<dbReference type="PANTHER" id="PTHR43248:SF29">
    <property type="entry name" value="TRIPEPTIDYL AMINOPEPTIDASE"/>
    <property type="match status" value="1"/>
</dbReference>
<dbReference type="Gene3D" id="3.40.50.1820">
    <property type="entry name" value="alpha/beta hydrolase"/>
    <property type="match status" value="1"/>
</dbReference>
<comment type="similarity">
    <text evidence="1">Belongs to the peptidase S33 family.</text>
</comment>
<dbReference type="InterPro" id="IPR000073">
    <property type="entry name" value="AB_hydrolase_1"/>
</dbReference>
<evidence type="ECO:0000313" key="9">
    <source>
        <dbReference type="Proteomes" id="UP001595823"/>
    </source>
</evidence>
<evidence type="ECO:0000256" key="2">
    <source>
        <dbReference type="ARBA" id="ARBA00022729"/>
    </source>
</evidence>